<protein>
    <submittedName>
        <fullName evidence="1">Fbd-associated f-box protein</fullName>
    </submittedName>
</protein>
<name>A0ACC1XEB7_MELAZ</name>
<dbReference type="EMBL" id="CM051403">
    <property type="protein sequence ID" value="KAJ4709472.1"/>
    <property type="molecule type" value="Genomic_DNA"/>
</dbReference>
<gene>
    <name evidence="1" type="ORF">OWV82_019258</name>
</gene>
<keyword evidence="2" id="KW-1185">Reference proteome</keyword>
<evidence type="ECO:0000313" key="1">
    <source>
        <dbReference type="EMBL" id="KAJ4709472.1"/>
    </source>
</evidence>
<organism evidence="1 2">
    <name type="scientific">Melia azedarach</name>
    <name type="common">Chinaberry tree</name>
    <dbReference type="NCBI Taxonomy" id="155640"/>
    <lineage>
        <taxon>Eukaryota</taxon>
        <taxon>Viridiplantae</taxon>
        <taxon>Streptophyta</taxon>
        <taxon>Embryophyta</taxon>
        <taxon>Tracheophyta</taxon>
        <taxon>Spermatophyta</taxon>
        <taxon>Magnoliopsida</taxon>
        <taxon>eudicotyledons</taxon>
        <taxon>Gunneridae</taxon>
        <taxon>Pentapetalae</taxon>
        <taxon>rosids</taxon>
        <taxon>malvids</taxon>
        <taxon>Sapindales</taxon>
        <taxon>Meliaceae</taxon>
        <taxon>Melia</taxon>
    </lineage>
</organism>
<accession>A0ACC1XEB7</accession>
<sequence>MRKRARQNSADPLEKDEILEDWLSGLPDDILVNIISRLSLKEAARTSVLSSRWKHLWTFTTALNFDDSKAVIPLGNLEEKRVKYINWVNKVLELHRGSSINEFRVCFDLSDAHKSDITNWVCTVIAKRVQNLELDFWPGRYGNYYKFLRECYDNILCDHGRMSSFRCLRSLRFFTVNVSGETLEFLIHNCPLLDWLYVDRSKNLVRLKVVGSSIQLKHLEVLSCLSLQEIEISAPSLLSFKYFGAEIKLRIENVPRLVDLSVRGGYMDEITYFVGSKLCCLPQLKTLELDSYSEVYTQFSECELPNLYLLKLRVTTPNRESLHGLTCIMKACPFLQKLMLQVDCLLCSLMRNMLLCFNQLVVALVPNRAREKGQDGGAWDIVISLYDSCLEDHGRRLGKKKHRFPNYSHQHLKVAELHGFLGRQVDLQVAFYLLQNATMLGKLIVEPSRYIKKKALRHCVKMLEARLPERVELVVGPVLPARVQII</sequence>
<comment type="caution">
    <text evidence="1">The sequence shown here is derived from an EMBL/GenBank/DDBJ whole genome shotgun (WGS) entry which is preliminary data.</text>
</comment>
<evidence type="ECO:0000313" key="2">
    <source>
        <dbReference type="Proteomes" id="UP001164539"/>
    </source>
</evidence>
<proteinExistence type="predicted"/>
<dbReference type="Proteomes" id="UP001164539">
    <property type="component" value="Chromosome 10"/>
</dbReference>
<reference evidence="1 2" key="1">
    <citation type="journal article" date="2023" name="Science">
        <title>Complex scaffold remodeling in plant triterpene biosynthesis.</title>
        <authorList>
            <person name="De La Pena R."/>
            <person name="Hodgson H."/>
            <person name="Liu J.C."/>
            <person name="Stephenson M.J."/>
            <person name="Martin A.C."/>
            <person name="Owen C."/>
            <person name="Harkess A."/>
            <person name="Leebens-Mack J."/>
            <person name="Jimenez L.E."/>
            <person name="Osbourn A."/>
            <person name="Sattely E.S."/>
        </authorList>
    </citation>
    <scope>NUCLEOTIDE SEQUENCE [LARGE SCALE GENOMIC DNA]</scope>
    <source>
        <strain evidence="2">cv. JPN11</strain>
        <tissue evidence="1">Leaf</tissue>
    </source>
</reference>